<dbReference type="EMBL" id="RIBY02002511">
    <property type="protein sequence ID" value="KAH9810769.1"/>
    <property type="molecule type" value="Genomic_DNA"/>
</dbReference>
<dbReference type="InterPro" id="IPR004835">
    <property type="entry name" value="Chitin_synth"/>
</dbReference>
<gene>
    <name evidence="10" type="ORF">Tdes44962_MAKER06000</name>
</gene>
<name>A0A9W7SIK8_9PEZI</name>
<reference evidence="10 11" key="2">
    <citation type="journal article" date="2021" name="Curr. Genet.">
        <title>Genetic response to nitrogen starvation in the aggressive Eucalyptus foliar pathogen Teratosphaeria destructans.</title>
        <authorList>
            <person name="Havenga M."/>
            <person name="Wingfield B.D."/>
            <person name="Wingfield M.J."/>
            <person name="Dreyer L.L."/>
            <person name="Roets F."/>
            <person name="Aylward J."/>
        </authorList>
    </citation>
    <scope>NUCLEOTIDE SEQUENCE [LARGE SCALE GENOMIC DNA]</scope>
    <source>
        <strain evidence="10">CMW44962</strain>
    </source>
</reference>
<dbReference type="OrthoDB" id="370884at2759"/>
<feature type="region of interest" description="Disordered" evidence="8">
    <location>
        <begin position="283"/>
        <end position="317"/>
    </location>
</feature>
<feature type="compositionally biased region" description="Low complexity" evidence="8">
    <location>
        <begin position="288"/>
        <end position="301"/>
    </location>
</feature>
<feature type="compositionally biased region" description="Basic and acidic residues" evidence="8">
    <location>
        <begin position="304"/>
        <end position="316"/>
    </location>
</feature>
<evidence type="ECO:0000256" key="2">
    <source>
        <dbReference type="ARBA" id="ARBA00012543"/>
    </source>
</evidence>
<dbReference type="EC" id="2.4.1.16" evidence="2"/>
<feature type="transmembrane region" description="Helical" evidence="9">
    <location>
        <begin position="975"/>
        <end position="998"/>
    </location>
</feature>
<dbReference type="Proteomes" id="UP001138500">
    <property type="component" value="Unassembled WGS sequence"/>
</dbReference>
<dbReference type="GO" id="GO:0004100">
    <property type="term" value="F:chitin synthase activity"/>
    <property type="evidence" value="ECO:0007669"/>
    <property type="project" value="UniProtKB-EC"/>
</dbReference>
<dbReference type="GO" id="GO:0030428">
    <property type="term" value="C:cell septum"/>
    <property type="evidence" value="ECO:0007669"/>
    <property type="project" value="TreeGrafter"/>
</dbReference>
<keyword evidence="6 9" id="KW-1133">Transmembrane helix</keyword>
<dbReference type="GO" id="GO:0016020">
    <property type="term" value="C:membrane"/>
    <property type="evidence" value="ECO:0007669"/>
    <property type="project" value="UniProtKB-SubCell"/>
</dbReference>
<accession>A0A9W7SIK8</accession>
<protein>
    <recommendedName>
        <fullName evidence="2">chitin synthase</fullName>
        <ecNumber evidence="2">2.4.1.16</ecNumber>
    </recommendedName>
</protein>
<keyword evidence="4" id="KW-0808">Transferase</keyword>
<keyword evidence="3" id="KW-0328">Glycosyltransferase</keyword>
<reference evidence="10 11" key="1">
    <citation type="journal article" date="2018" name="IMA Fungus">
        <title>IMA Genome-F 10: Nine draft genome sequences of Claviceps purpurea s.lat., including C. arundinis, C. humidiphila, and C. cf. spartinae, pseudomolecules for the pitch canker pathogen Fusarium circinatum, draft genome of Davidsoniella eucalypti, Grosmannia galeiformis, Quambalaria eucalypti, and Teratosphaeria destructans.</title>
        <authorList>
            <person name="Wingfield B.D."/>
            <person name="Liu M."/>
            <person name="Nguyen H.D."/>
            <person name="Lane F.A."/>
            <person name="Morgan S.W."/>
            <person name="De Vos L."/>
            <person name="Wilken P.M."/>
            <person name="Duong T.A."/>
            <person name="Aylward J."/>
            <person name="Coetzee M.P."/>
            <person name="Dadej K."/>
            <person name="De Beer Z.W."/>
            <person name="Findlay W."/>
            <person name="Havenga M."/>
            <person name="Kolarik M."/>
            <person name="Menzies J.G."/>
            <person name="Naidoo K."/>
            <person name="Pochopski O."/>
            <person name="Shoukouhi P."/>
            <person name="Santana Q.C."/>
            <person name="Seifert K.A."/>
            <person name="Soal N."/>
            <person name="Steenkamp E.T."/>
            <person name="Tatham C.T."/>
            <person name="van der Nest M.A."/>
            <person name="Wingfield M.J."/>
        </authorList>
    </citation>
    <scope>NUCLEOTIDE SEQUENCE [LARGE SCALE GENOMIC DNA]</scope>
    <source>
        <strain evidence="10">CMW44962</strain>
    </source>
</reference>
<comment type="subcellular location">
    <subcellularLocation>
        <location evidence="1">Membrane</location>
        <topology evidence="1">Multi-pass membrane protein</topology>
    </subcellularLocation>
</comment>
<feature type="region of interest" description="Disordered" evidence="8">
    <location>
        <begin position="1001"/>
        <end position="1023"/>
    </location>
</feature>
<evidence type="ECO:0000256" key="5">
    <source>
        <dbReference type="ARBA" id="ARBA00022692"/>
    </source>
</evidence>
<dbReference type="PANTHER" id="PTHR22914:SF41">
    <property type="entry name" value="CHITIN SYNTHASE 7"/>
    <property type="match status" value="1"/>
</dbReference>
<feature type="transmembrane region" description="Helical" evidence="9">
    <location>
        <begin position="933"/>
        <end position="955"/>
    </location>
</feature>
<feature type="transmembrane region" description="Helical" evidence="9">
    <location>
        <begin position="871"/>
        <end position="891"/>
    </location>
</feature>
<keyword evidence="7 9" id="KW-0472">Membrane</keyword>
<dbReference type="SUPFAM" id="SSF53448">
    <property type="entry name" value="Nucleotide-diphospho-sugar transferases"/>
    <property type="match status" value="1"/>
</dbReference>
<keyword evidence="11" id="KW-1185">Reference proteome</keyword>
<evidence type="ECO:0000256" key="8">
    <source>
        <dbReference type="SAM" id="MobiDB-lite"/>
    </source>
</evidence>
<organism evidence="10 11">
    <name type="scientific">Teratosphaeria destructans</name>
    <dbReference type="NCBI Taxonomy" id="418781"/>
    <lineage>
        <taxon>Eukaryota</taxon>
        <taxon>Fungi</taxon>
        <taxon>Dikarya</taxon>
        <taxon>Ascomycota</taxon>
        <taxon>Pezizomycotina</taxon>
        <taxon>Dothideomycetes</taxon>
        <taxon>Dothideomycetidae</taxon>
        <taxon>Mycosphaerellales</taxon>
        <taxon>Teratosphaeriaceae</taxon>
        <taxon>Teratosphaeria</taxon>
    </lineage>
</organism>
<evidence type="ECO:0000256" key="6">
    <source>
        <dbReference type="ARBA" id="ARBA00022989"/>
    </source>
</evidence>
<feature type="transmembrane region" description="Helical" evidence="9">
    <location>
        <begin position="897"/>
        <end position="921"/>
    </location>
</feature>
<evidence type="ECO:0000256" key="9">
    <source>
        <dbReference type="SAM" id="Phobius"/>
    </source>
</evidence>
<dbReference type="Pfam" id="PF03142">
    <property type="entry name" value="Chitin_synth_2"/>
    <property type="match status" value="1"/>
</dbReference>
<dbReference type="GO" id="GO:0071944">
    <property type="term" value="C:cell periphery"/>
    <property type="evidence" value="ECO:0007669"/>
    <property type="project" value="TreeGrafter"/>
</dbReference>
<proteinExistence type="predicted"/>
<evidence type="ECO:0000256" key="3">
    <source>
        <dbReference type="ARBA" id="ARBA00022676"/>
    </source>
</evidence>
<comment type="caution">
    <text evidence="10">The sequence shown here is derived from an EMBL/GenBank/DDBJ whole genome shotgun (WGS) entry which is preliminary data.</text>
</comment>
<dbReference type="PANTHER" id="PTHR22914">
    <property type="entry name" value="CHITIN SYNTHASE"/>
    <property type="match status" value="1"/>
</dbReference>
<dbReference type="InterPro" id="IPR029044">
    <property type="entry name" value="Nucleotide-diphossugar_trans"/>
</dbReference>
<evidence type="ECO:0000256" key="4">
    <source>
        <dbReference type="ARBA" id="ARBA00022679"/>
    </source>
</evidence>
<feature type="transmembrane region" description="Helical" evidence="9">
    <location>
        <begin position="476"/>
        <end position="509"/>
    </location>
</feature>
<evidence type="ECO:0000256" key="7">
    <source>
        <dbReference type="ARBA" id="ARBA00023136"/>
    </source>
</evidence>
<dbReference type="AlphaFoldDB" id="A0A9W7SIK8"/>
<sequence>MHWIAKEILHAAWLSLQCIPGFSSVAGQVEFQSRLFAGKRHQGDRDVGSTLRTAYSLAIMTNIIAGRQTTTPRQTASSGAPDDRNLYPWGVVQSDSATVATHFSGRPTRITKGRNIALKCHSEARCCRLWSNRQLASWRCCWRVSTQQSHRPGSTENGWRLLGARSQNQKDSRRYSRRSSRLVASHHVSMIRPSHGNDDNFLNGSAIATSRTAYEISTTRVVVLHTSLRPCSTRRSWSLTSQPSPLWPLQSLMEGRAHRVGLSLGSSSGATECRDFARTAEAGRLGRAESSSEASVPSEASNGENEKHWRRNDRSAEGGLPTDCCDFAFDPRDDAPDDIAPFEKGPFRPSSQSAFYATAYSSKASSAISFRGHNFWTRPFGATSMPRKASTWTLRLPNTEHFGSTASLPIRVKRRLSVAGSTISAISNALFPHVDGEKNEMLMNSLDIDAEAGPQEADPVDPARKLKQKELLHQRLMFGSVIFLLNATCIVMSAIGYSGTWVLCMILFFKSKDFFSIWIQIFCRLYFTIKSWFVSVPEQKASWILSLIPAYSESEEQIVKTLFSLRDNGTGRHRQVMCIILDGKPRDIKSHMTKVIESFEWKYVSLKWKWGVLKVDAGFVDDIPTLCIEKVPNAGKKDTLVLCHDLFNYPRTNLHHRVQSLRVKLWRQILPQLTGEPDFRTFDLVFCTDADSTIHQGALALLADACLADPKAIAACGFVFVEFEPGFEWSVWNLYQNFQYAFGQIVRRGAEHFLGKVTCLPGCITMIKVRPEMAGAIEKYASPVATYPVLRHQIQYLGTDRRLTYSMLSQGKHLHTLFIPEAGSETIAPQSLKHYLSQRRRWGSNAYFNNYWFCGGAQMIWITRLFAAIEIARLTFVYYRVFNTCLFLYGVAKHFSLLALLPMLIISFLPSFWFAFCVAFLNPHLRKIWFKLLLGFSINRCISPFMSLTVFSLVAKNLGSQVWGMTGGNQATATAAPAAATVAAVPTLPIVGSAMLELADREKPRESRVSRSASEGRDTGIDL</sequence>
<evidence type="ECO:0000256" key="1">
    <source>
        <dbReference type="ARBA" id="ARBA00004141"/>
    </source>
</evidence>
<dbReference type="GO" id="GO:0006031">
    <property type="term" value="P:chitin biosynthetic process"/>
    <property type="evidence" value="ECO:0007669"/>
    <property type="project" value="TreeGrafter"/>
</dbReference>
<keyword evidence="5 9" id="KW-0812">Transmembrane</keyword>
<evidence type="ECO:0000313" key="11">
    <source>
        <dbReference type="Proteomes" id="UP001138500"/>
    </source>
</evidence>
<evidence type="ECO:0000313" key="10">
    <source>
        <dbReference type="EMBL" id="KAH9810769.1"/>
    </source>
</evidence>